<gene>
    <name evidence="1" type="ORF">MIZ03_4784</name>
</gene>
<sequence>MSCRSKPSQMYTQPVVCAGLPVILRAIDARMITTIKTTAA</sequence>
<protein>
    <submittedName>
        <fullName evidence="1">Uncharacterized protein</fullName>
    </submittedName>
</protein>
<evidence type="ECO:0000313" key="2">
    <source>
        <dbReference type="Proteomes" id="UP000824366"/>
    </source>
</evidence>
<proteinExistence type="predicted"/>
<organism evidence="1 2">
    <name type="scientific">Rhodoferax lithotrophicus</name>
    <dbReference type="NCBI Taxonomy" id="2798804"/>
    <lineage>
        <taxon>Bacteria</taxon>
        <taxon>Pseudomonadati</taxon>
        <taxon>Pseudomonadota</taxon>
        <taxon>Betaproteobacteria</taxon>
        <taxon>Burkholderiales</taxon>
        <taxon>Comamonadaceae</taxon>
        <taxon>Rhodoferax</taxon>
    </lineage>
</organism>
<reference evidence="1 2" key="1">
    <citation type="journal article" date="2021" name="Microbiol. Spectr.">
        <title>A Single Bacterium Capable of Oxidation and Reduction of Iron at Circumneutral pH.</title>
        <authorList>
            <person name="Kato S."/>
            <person name="Ohkuma M."/>
        </authorList>
    </citation>
    <scope>NUCLEOTIDE SEQUENCE [LARGE SCALE GENOMIC DNA]</scope>
    <source>
        <strain evidence="1 2">MIZ03</strain>
    </source>
</reference>
<name>A0ABN6DD23_9BURK</name>
<evidence type="ECO:0000313" key="1">
    <source>
        <dbReference type="EMBL" id="BCO29860.1"/>
    </source>
</evidence>
<dbReference type="Proteomes" id="UP000824366">
    <property type="component" value="Chromosome"/>
</dbReference>
<dbReference type="EMBL" id="AP024238">
    <property type="protein sequence ID" value="BCO29860.1"/>
    <property type="molecule type" value="Genomic_DNA"/>
</dbReference>
<keyword evidence="2" id="KW-1185">Reference proteome</keyword>
<accession>A0ABN6DD23</accession>